<dbReference type="SUPFAM" id="SSF54427">
    <property type="entry name" value="NTF2-like"/>
    <property type="match status" value="1"/>
</dbReference>
<organism evidence="1 2">
    <name type="scientific">Actinomadura miaoliensis</name>
    <dbReference type="NCBI Taxonomy" id="430685"/>
    <lineage>
        <taxon>Bacteria</taxon>
        <taxon>Bacillati</taxon>
        <taxon>Actinomycetota</taxon>
        <taxon>Actinomycetes</taxon>
        <taxon>Streptosporangiales</taxon>
        <taxon>Thermomonosporaceae</taxon>
        <taxon>Actinomadura</taxon>
    </lineage>
</organism>
<dbReference type="EMBL" id="BAAAZG010000016">
    <property type="protein sequence ID" value="GAA4070163.1"/>
    <property type="molecule type" value="Genomic_DNA"/>
</dbReference>
<reference evidence="2" key="1">
    <citation type="journal article" date="2019" name="Int. J. Syst. Evol. Microbiol.">
        <title>The Global Catalogue of Microorganisms (GCM) 10K type strain sequencing project: providing services to taxonomists for standard genome sequencing and annotation.</title>
        <authorList>
            <consortium name="The Broad Institute Genomics Platform"/>
            <consortium name="The Broad Institute Genome Sequencing Center for Infectious Disease"/>
            <person name="Wu L."/>
            <person name="Ma J."/>
        </authorList>
    </citation>
    <scope>NUCLEOTIDE SEQUENCE [LARGE SCALE GENOMIC DNA]</scope>
    <source>
        <strain evidence="2">JCM 16702</strain>
    </source>
</reference>
<dbReference type="InterPro" id="IPR032710">
    <property type="entry name" value="NTF2-like_dom_sf"/>
</dbReference>
<comment type="caution">
    <text evidence="1">The sequence shown here is derived from an EMBL/GenBank/DDBJ whole genome shotgun (WGS) entry which is preliminary data.</text>
</comment>
<evidence type="ECO:0000313" key="2">
    <source>
        <dbReference type="Proteomes" id="UP001500683"/>
    </source>
</evidence>
<evidence type="ECO:0008006" key="3">
    <source>
        <dbReference type="Google" id="ProtNLM"/>
    </source>
</evidence>
<dbReference type="PROSITE" id="PS51257">
    <property type="entry name" value="PROKAR_LIPOPROTEIN"/>
    <property type="match status" value="1"/>
</dbReference>
<dbReference type="Proteomes" id="UP001500683">
    <property type="component" value="Unassembled WGS sequence"/>
</dbReference>
<proteinExistence type="predicted"/>
<accession>A0ABP7VMF2</accession>
<evidence type="ECO:0000313" key="1">
    <source>
        <dbReference type="EMBL" id="GAA4070163.1"/>
    </source>
</evidence>
<name>A0ABP7VMF2_9ACTN</name>
<protein>
    <recommendedName>
        <fullName evidence="3">Lipoprotein</fullName>
    </recommendedName>
</protein>
<sequence>MRTSAVSIGAVIAVAAVGCAQEEPDKTTAVPPAASKSAAAPAAQTEEAVKRAVKEFTSAYASGDYAGAWEWWDSAAKKVLPQAEYEKVFELCPSPAQGVPFTVEAARLSAARDSAVVRVSRATFQFSYRVVYEGGQWRFKPDAQSLAEYRLGSAEKIAAKRRAAGKCDKTG</sequence>
<keyword evidence="2" id="KW-1185">Reference proteome</keyword>
<gene>
    <name evidence="1" type="ORF">GCM10022214_27100</name>
</gene>
<dbReference type="RefSeq" id="WP_344946022.1">
    <property type="nucleotide sequence ID" value="NZ_BAAAZG010000016.1"/>
</dbReference>